<dbReference type="EMBL" id="LIYD01000005">
    <property type="protein sequence ID" value="KOS08018.1"/>
    <property type="molecule type" value="Genomic_DNA"/>
</dbReference>
<proteinExistence type="predicted"/>
<dbReference type="RefSeq" id="WP_054409764.1">
    <property type="nucleotide sequence ID" value="NZ_FOYA01000010.1"/>
</dbReference>
<sequence length="225" mass="25881">MRYLIYILFLSGKAFAQQDSVQVTVRNIEVRPNATFLQTIQNSMPNHNIVSGEYLNTYMLSQADKDSIYAAAFSSQVVQDAINNKFSGRSKLIEKGYELELISLLKNDSISNTDKKNLLIERILSDYDYNKENNIKYHVPFCGDYPKNKKSAITFFRCRTITDYSYCGYIIDGVTYIAVSLEHMQRLINKLRLIEMATIDVQPIDEVKIITTQPRAMIFITTKPN</sequence>
<comment type="caution">
    <text evidence="1">The sequence shown here is derived from an EMBL/GenBank/DDBJ whole genome shotgun (WGS) entry which is preliminary data.</text>
</comment>
<dbReference type="AlphaFoldDB" id="A0A0M8MLJ3"/>
<name>A0A0M8MLJ3_9FLAO</name>
<gene>
    <name evidence="1" type="ORF">AM493_19650</name>
</gene>
<evidence type="ECO:0000313" key="2">
    <source>
        <dbReference type="Proteomes" id="UP000037755"/>
    </source>
</evidence>
<reference evidence="1 2" key="1">
    <citation type="submission" date="2015-08" db="EMBL/GenBank/DDBJ databases">
        <title>Whole genome sequence of Flavobacterium akiainvivens IK-1T, from decaying Wikstroemia oahuensis, an endemic Hawaiian shrub.</title>
        <authorList>
            <person name="Wan X."/>
            <person name="Hou S."/>
            <person name="Saito J."/>
            <person name="Donachie S."/>
        </authorList>
    </citation>
    <scope>NUCLEOTIDE SEQUENCE [LARGE SCALE GENOMIC DNA]</scope>
    <source>
        <strain evidence="1 2">IK-1</strain>
    </source>
</reference>
<dbReference type="Proteomes" id="UP000037755">
    <property type="component" value="Unassembled WGS sequence"/>
</dbReference>
<dbReference type="STRING" id="1202724.AM493_19650"/>
<keyword evidence="2" id="KW-1185">Reference proteome</keyword>
<evidence type="ECO:0000313" key="1">
    <source>
        <dbReference type="EMBL" id="KOS08018.1"/>
    </source>
</evidence>
<organism evidence="1 2">
    <name type="scientific">Flavobacterium akiainvivens</name>
    <dbReference type="NCBI Taxonomy" id="1202724"/>
    <lineage>
        <taxon>Bacteria</taxon>
        <taxon>Pseudomonadati</taxon>
        <taxon>Bacteroidota</taxon>
        <taxon>Flavobacteriia</taxon>
        <taxon>Flavobacteriales</taxon>
        <taxon>Flavobacteriaceae</taxon>
        <taxon>Flavobacterium</taxon>
    </lineage>
</organism>
<accession>A0A0M8MLJ3</accession>
<dbReference type="PATRIC" id="fig|1202724.3.peg.4069"/>
<protein>
    <submittedName>
        <fullName evidence="1">Uncharacterized protein</fullName>
    </submittedName>
</protein>